<dbReference type="InterPro" id="IPR003675">
    <property type="entry name" value="Rce1/LyrA-like_dom"/>
</dbReference>
<sequence length="282" mass="32952">MEDSFVDTGALEEPSYLQLQLHRHYLDHYYHPAFLRAFPWLLTVLSANLLHYSSLLQARAHARRLAMDSPPPLSFTLMNSPSMRLVRYKIKLLRYSATLIFFLLFWSFIPEIAVPLEMGWGTIEASIVGLLAGFITIYLNENMALNMRNPWKPAIDFQLASYGCMWDMLRLFGATLLVPFEEELFYHSWLYRYLCQLVSRERHYGSFMDVPFHEWNWGAWIAANGLLALYNGQEWKSYGISGLLCNWVIARKGQLMYGILAHSIRNLAISFWVLSTGQRQYW</sequence>
<feature type="transmembrane region" description="Helical" evidence="1">
    <location>
        <begin position="121"/>
        <end position="139"/>
    </location>
</feature>
<dbReference type="Proteomes" id="UP000886520">
    <property type="component" value="Chromosome 22"/>
</dbReference>
<protein>
    <recommendedName>
        <fullName evidence="2">CAAX prenyl protease 2/Lysostaphin resistance protein A-like domain-containing protein</fullName>
    </recommendedName>
</protein>
<keyword evidence="1" id="KW-0472">Membrane</keyword>
<evidence type="ECO:0000259" key="2">
    <source>
        <dbReference type="Pfam" id="PF02517"/>
    </source>
</evidence>
<feature type="domain" description="CAAX prenyl protease 2/Lysostaphin resistance protein A-like" evidence="2">
    <location>
        <begin position="166"/>
        <end position="267"/>
    </location>
</feature>
<dbReference type="Pfam" id="PF02517">
    <property type="entry name" value="Rce1-like"/>
    <property type="match status" value="1"/>
</dbReference>
<keyword evidence="4" id="KW-1185">Reference proteome</keyword>
<proteinExistence type="predicted"/>
<accession>A0A9D4U788</accession>
<dbReference type="GO" id="GO:0004175">
    <property type="term" value="F:endopeptidase activity"/>
    <property type="evidence" value="ECO:0007669"/>
    <property type="project" value="UniProtKB-ARBA"/>
</dbReference>
<evidence type="ECO:0000256" key="1">
    <source>
        <dbReference type="SAM" id="Phobius"/>
    </source>
</evidence>
<keyword evidence="1" id="KW-0812">Transmembrane</keyword>
<dbReference type="GO" id="GO:0080120">
    <property type="term" value="P:CAAX-box protein maturation"/>
    <property type="evidence" value="ECO:0007669"/>
    <property type="project" value="UniProtKB-ARBA"/>
</dbReference>
<organism evidence="3 4">
    <name type="scientific">Adiantum capillus-veneris</name>
    <name type="common">Maidenhair fern</name>
    <dbReference type="NCBI Taxonomy" id="13818"/>
    <lineage>
        <taxon>Eukaryota</taxon>
        <taxon>Viridiplantae</taxon>
        <taxon>Streptophyta</taxon>
        <taxon>Embryophyta</taxon>
        <taxon>Tracheophyta</taxon>
        <taxon>Polypodiopsida</taxon>
        <taxon>Polypodiidae</taxon>
        <taxon>Polypodiales</taxon>
        <taxon>Pteridineae</taxon>
        <taxon>Pteridaceae</taxon>
        <taxon>Vittarioideae</taxon>
        <taxon>Adiantum</taxon>
    </lineage>
</organism>
<evidence type="ECO:0000313" key="4">
    <source>
        <dbReference type="Proteomes" id="UP000886520"/>
    </source>
</evidence>
<dbReference type="OrthoDB" id="1888520at2759"/>
<evidence type="ECO:0000313" key="3">
    <source>
        <dbReference type="EMBL" id="KAI5062645.1"/>
    </source>
</evidence>
<feature type="transmembrane region" description="Helical" evidence="1">
    <location>
        <begin position="92"/>
        <end position="109"/>
    </location>
</feature>
<dbReference type="EMBL" id="JABFUD020000022">
    <property type="protein sequence ID" value="KAI5062645.1"/>
    <property type="molecule type" value="Genomic_DNA"/>
</dbReference>
<name>A0A9D4U788_ADICA</name>
<gene>
    <name evidence="3" type="ORF">GOP47_0023184</name>
</gene>
<comment type="caution">
    <text evidence="3">The sequence shown here is derived from an EMBL/GenBank/DDBJ whole genome shotgun (WGS) entry which is preliminary data.</text>
</comment>
<dbReference type="AlphaFoldDB" id="A0A9D4U788"/>
<reference evidence="3" key="1">
    <citation type="submission" date="2021-01" db="EMBL/GenBank/DDBJ databases">
        <title>Adiantum capillus-veneris genome.</title>
        <authorList>
            <person name="Fang Y."/>
            <person name="Liao Q."/>
        </authorList>
    </citation>
    <scope>NUCLEOTIDE SEQUENCE</scope>
    <source>
        <strain evidence="3">H3</strain>
        <tissue evidence="3">Leaf</tissue>
    </source>
</reference>
<feature type="transmembrane region" description="Helical" evidence="1">
    <location>
        <begin position="37"/>
        <end position="55"/>
    </location>
</feature>
<keyword evidence="1" id="KW-1133">Transmembrane helix</keyword>